<evidence type="ECO:0000256" key="3">
    <source>
        <dbReference type="ARBA" id="ARBA00004856"/>
    </source>
</evidence>
<comment type="caution">
    <text evidence="9">The sequence shown here is derived from an EMBL/GenBank/DDBJ whole genome shotgun (WGS) entry which is preliminary data.</text>
</comment>
<evidence type="ECO:0000256" key="7">
    <source>
        <dbReference type="ARBA" id="ARBA00023136"/>
    </source>
</evidence>
<gene>
    <name evidence="9" type="ORF">EDD54_3545</name>
</gene>
<evidence type="ECO:0000256" key="6">
    <source>
        <dbReference type="ARBA" id="ARBA00022989"/>
    </source>
</evidence>
<sequence length="205" mass="22105">MTVLVFVIAVLWLVVIGLIVALFALARQVGVLFERISPMGALVNDSGPRVGEATPLFQLKSLTGGEVSIGPRAGRSTLVFFLSPTCPVCKKLLPVLRSVREAEKGWLDVVLASDGEADKHRRFVETADLSSFPYVLSTELGLAYRVARLPFAVVIDHTGVVRAKGLVNSREQLDSLFNAIDMGVDSIQTYIDGRAAVRPATLEGV</sequence>
<dbReference type="PANTHER" id="PTHR42852:SF17">
    <property type="entry name" value="THIOREDOXIN-LIKE PROTEIN HI_1115"/>
    <property type="match status" value="1"/>
</dbReference>
<dbReference type="RefSeq" id="WP_126538648.1">
    <property type="nucleotide sequence ID" value="NZ_BSPM01000009.1"/>
</dbReference>
<keyword evidence="10" id="KW-1185">Reference proteome</keyword>
<evidence type="ECO:0000256" key="2">
    <source>
        <dbReference type="ARBA" id="ARBA00004167"/>
    </source>
</evidence>
<evidence type="ECO:0000256" key="5">
    <source>
        <dbReference type="ARBA" id="ARBA00022692"/>
    </source>
</evidence>
<evidence type="ECO:0000313" key="10">
    <source>
        <dbReference type="Proteomes" id="UP000294547"/>
    </source>
</evidence>
<dbReference type="PROSITE" id="PS51352">
    <property type="entry name" value="THIOREDOXIN_2"/>
    <property type="match status" value="1"/>
</dbReference>
<dbReference type="OrthoDB" id="462848at2"/>
<accession>A0A4R6RBR1</accession>
<keyword evidence="5" id="KW-0812">Transmembrane</keyword>
<keyword evidence="6" id="KW-1133">Transmembrane helix</keyword>
<organism evidence="9 10">
    <name type="scientific">Oharaeibacter diazotrophicus</name>
    <dbReference type="NCBI Taxonomy" id="1920512"/>
    <lineage>
        <taxon>Bacteria</taxon>
        <taxon>Pseudomonadati</taxon>
        <taxon>Pseudomonadota</taxon>
        <taxon>Alphaproteobacteria</taxon>
        <taxon>Hyphomicrobiales</taxon>
        <taxon>Pleomorphomonadaceae</taxon>
        <taxon>Oharaeibacter</taxon>
    </lineage>
</organism>
<reference evidence="9 10" key="1">
    <citation type="submission" date="2019-03" db="EMBL/GenBank/DDBJ databases">
        <title>Genomic Encyclopedia of Type Strains, Phase IV (KMG-IV): sequencing the most valuable type-strain genomes for metagenomic binning, comparative biology and taxonomic classification.</title>
        <authorList>
            <person name="Goeker M."/>
        </authorList>
    </citation>
    <scope>NUCLEOTIDE SEQUENCE [LARGE SCALE GENOMIC DNA]</scope>
    <source>
        <strain evidence="9 10">DSM 102969</strain>
    </source>
</reference>
<proteinExistence type="predicted"/>
<evidence type="ECO:0000259" key="8">
    <source>
        <dbReference type="PROSITE" id="PS51352"/>
    </source>
</evidence>
<evidence type="ECO:0000256" key="4">
    <source>
        <dbReference type="ARBA" id="ARBA00019076"/>
    </source>
</evidence>
<dbReference type="Gene3D" id="3.40.30.10">
    <property type="entry name" value="Glutaredoxin"/>
    <property type="match status" value="1"/>
</dbReference>
<comment type="pathway">
    <text evidence="3">One-carbon metabolism; methylamine degradation.</text>
</comment>
<feature type="domain" description="Thioredoxin" evidence="8">
    <location>
        <begin position="48"/>
        <end position="185"/>
    </location>
</feature>
<evidence type="ECO:0000313" key="9">
    <source>
        <dbReference type="EMBL" id="TDP83583.1"/>
    </source>
</evidence>
<dbReference type="Pfam" id="PF08534">
    <property type="entry name" value="Redoxin"/>
    <property type="match status" value="1"/>
</dbReference>
<dbReference type="InterPro" id="IPR013478">
    <property type="entry name" value="MeN_DH_accessory"/>
</dbReference>
<dbReference type="AlphaFoldDB" id="A0A4R6RBR1"/>
<dbReference type="InterPro" id="IPR013766">
    <property type="entry name" value="Thioredoxin_domain"/>
</dbReference>
<protein>
    <recommendedName>
        <fullName evidence="4">Methylamine utilization protein MauD</fullName>
    </recommendedName>
</protein>
<evidence type="ECO:0000256" key="1">
    <source>
        <dbReference type="ARBA" id="ARBA00003475"/>
    </source>
</evidence>
<comment type="subcellular location">
    <subcellularLocation>
        <location evidence="2">Membrane</location>
        <topology evidence="2">Single-pass membrane protein</topology>
    </subcellularLocation>
</comment>
<dbReference type="GO" id="GO:0016020">
    <property type="term" value="C:membrane"/>
    <property type="evidence" value="ECO:0007669"/>
    <property type="project" value="UniProtKB-SubCell"/>
</dbReference>
<dbReference type="InterPro" id="IPR013740">
    <property type="entry name" value="Redoxin"/>
</dbReference>
<dbReference type="GO" id="GO:0016491">
    <property type="term" value="F:oxidoreductase activity"/>
    <property type="evidence" value="ECO:0007669"/>
    <property type="project" value="InterPro"/>
</dbReference>
<dbReference type="InterPro" id="IPR050553">
    <property type="entry name" value="Thioredoxin_ResA/DsbE_sf"/>
</dbReference>
<dbReference type="PANTHER" id="PTHR42852">
    <property type="entry name" value="THIOL:DISULFIDE INTERCHANGE PROTEIN DSBE"/>
    <property type="match status" value="1"/>
</dbReference>
<dbReference type="UniPathway" id="UPA00895"/>
<dbReference type="InterPro" id="IPR036249">
    <property type="entry name" value="Thioredoxin-like_sf"/>
</dbReference>
<name>A0A4R6RBR1_9HYPH</name>
<dbReference type="NCBIfam" id="TIGR02661">
    <property type="entry name" value="MauD"/>
    <property type="match status" value="1"/>
</dbReference>
<dbReference type="Proteomes" id="UP000294547">
    <property type="component" value="Unassembled WGS sequence"/>
</dbReference>
<comment type="function">
    <text evidence="1">May be specifically involved in the processing, transport, and/or maturation of the MADH beta-subunit.</text>
</comment>
<dbReference type="EMBL" id="SNXY01000009">
    <property type="protein sequence ID" value="TDP83583.1"/>
    <property type="molecule type" value="Genomic_DNA"/>
</dbReference>
<dbReference type="GO" id="GO:0030416">
    <property type="term" value="P:methylamine metabolic process"/>
    <property type="evidence" value="ECO:0007669"/>
    <property type="project" value="InterPro"/>
</dbReference>
<keyword evidence="7" id="KW-0472">Membrane</keyword>
<dbReference type="SUPFAM" id="SSF52833">
    <property type="entry name" value="Thioredoxin-like"/>
    <property type="match status" value="1"/>
</dbReference>